<keyword evidence="4" id="KW-0472">Membrane</keyword>
<dbReference type="EMBL" id="CAHR02000074">
    <property type="protein sequence ID" value="CCG82226.1"/>
    <property type="molecule type" value="Genomic_DNA"/>
</dbReference>
<feature type="compositionally biased region" description="Low complexity" evidence="3">
    <location>
        <begin position="9"/>
        <end position="20"/>
    </location>
</feature>
<organism evidence="6 7">
    <name type="scientific">Taphrina deformans (strain PYCC 5710 / ATCC 11124 / CBS 356.35 / IMI 108563 / JCM 9778 / NBRC 8474)</name>
    <name type="common">Peach leaf curl fungus</name>
    <name type="synonym">Lalaria deformans</name>
    <dbReference type="NCBI Taxonomy" id="1097556"/>
    <lineage>
        <taxon>Eukaryota</taxon>
        <taxon>Fungi</taxon>
        <taxon>Dikarya</taxon>
        <taxon>Ascomycota</taxon>
        <taxon>Taphrinomycotina</taxon>
        <taxon>Taphrinomycetes</taxon>
        <taxon>Taphrinales</taxon>
        <taxon>Taphrinaceae</taxon>
        <taxon>Taphrina</taxon>
    </lineage>
</organism>
<dbReference type="OrthoDB" id="2213137at2759"/>
<keyword evidence="4" id="KW-0812">Transmembrane</keyword>
<protein>
    <submittedName>
        <fullName evidence="6">MFS transporter</fullName>
    </submittedName>
</protein>
<keyword evidence="4" id="KW-1133">Transmembrane helix</keyword>
<dbReference type="InterPro" id="IPR011701">
    <property type="entry name" value="MFS"/>
</dbReference>
<evidence type="ECO:0000313" key="6">
    <source>
        <dbReference type="EMBL" id="CCG82226.1"/>
    </source>
</evidence>
<dbReference type="InterPro" id="IPR036259">
    <property type="entry name" value="MFS_trans_sf"/>
</dbReference>
<feature type="transmembrane region" description="Helical" evidence="4">
    <location>
        <begin position="106"/>
        <end position="129"/>
    </location>
</feature>
<feature type="transmembrane region" description="Helical" evidence="4">
    <location>
        <begin position="275"/>
        <end position="296"/>
    </location>
</feature>
<comment type="caution">
    <text evidence="6">The sequence shown here is derived from an EMBL/GenBank/DDBJ whole genome shotgun (WGS) entry which is preliminary data.</text>
</comment>
<evidence type="ECO:0000256" key="4">
    <source>
        <dbReference type="SAM" id="Phobius"/>
    </source>
</evidence>
<dbReference type="GO" id="GO:0016020">
    <property type="term" value="C:membrane"/>
    <property type="evidence" value="ECO:0007669"/>
    <property type="project" value="UniProtKB-SubCell"/>
</dbReference>
<dbReference type="InterPro" id="IPR020846">
    <property type="entry name" value="MFS_dom"/>
</dbReference>
<evidence type="ECO:0000256" key="2">
    <source>
        <dbReference type="ARBA" id="ARBA00006727"/>
    </source>
</evidence>
<dbReference type="PROSITE" id="PS50850">
    <property type="entry name" value="MFS"/>
    <property type="match status" value="1"/>
</dbReference>
<feature type="transmembrane region" description="Helical" evidence="4">
    <location>
        <begin position="336"/>
        <end position="357"/>
    </location>
</feature>
<comment type="similarity">
    <text evidence="2">Belongs to the major facilitator superfamily. Monocarboxylate porter (TC 2.A.1.13) family.</text>
</comment>
<comment type="subcellular location">
    <subcellularLocation>
        <location evidence="1">Membrane</location>
        <topology evidence="1">Multi-pass membrane protein</topology>
    </subcellularLocation>
</comment>
<feature type="transmembrane region" description="Helical" evidence="4">
    <location>
        <begin position="192"/>
        <end position="212"/>
    </location>
</feature>
<dbReference type="PANTHER" id="PTHR11360:SF315">
    <property type="entry name" value="TRANSPORTER MCH2-RELATED"/>
    <property type="match status" value="1"/>
</dbReference>
<gene>
    <name evidence="6" type="ORF">TAPDE_002228</name>
</gene>
<feature type="transmembrane region" description="Helical" evidence="4">
    <location>
        <begin position="136"/>
        <end position="154"/>
    </location>
</feature>
<dbReference type="Proteomes" id="UP000013776">
    <property type="component" value="Unassembled WGS sequence"/>
</dbReference>
<feature type="region of interest" description="Disordered" evidence="3">
    <location>
        <begin position="1"/>
        <end position="48"/>
    </location>
</feature>
<dbReference type="PANTHER" id="PTHR11360">
    <property type="entry name" value="MONOCARBOXYLATE TRANSPORTER"/>
    <property type="match status" value="1"/>
</dbReference>
<sequence>MRDEIVQLSDSPTTNSTDSTVRSKSDGPRTDEKCNGERPSGVEELEEEAMAPARVPPDGGYGWVVVGCQTTINAMTWGVNASYAVYLSHFTAAGSPYFPGTTTVQYSFVGGVSVGFALFACPLATLLNARFGHRTPMLAGCLLELASFLCASFATRFWHLFLAQGVLFGLSMGLLFAPSVGIPSQWFSRRRALATGICAGGSGIGGILFNLGTNAMIEHISLQWAYRITAIVVFVSNLAATLLTREFAPAERGSLNPQVVRRSLFDTRMFRHGGYSYILGWGFVSLLAYVTLQFSISKYAVAALGLSQQQASVLAALLSAGMAVGRPMTGFVADRYGRINSAIVFTVVAGILCLGLWLPAGSYGVMVAFAITVGLVAGTFWSLVVPVTAEVVGMADLSAGASIVWLIVAVPCTFATTIALEIVGSSGQYGRLIGFAGGSYLLAGIILLGAKARKQQADGVGMWVVMRKT</sequence>
<evidence type="ECO:0000259" key="5">
    <source>
        <dbReference type="PROSITE" id="PS50850"/>
    </source>
</evidence>
<dbReference type="VEuPathDB" id="FungiDB:TAPDE_002228"/>
<dbReference type="AlphaFoldDB" id="R4X946"/>
<evidence type="ECO:0000256" key="1">
    <source>
        <dbReference type="ARBA" id="ARBA00004141"/>
    </source>
</evidence>
<evidence type="ECO:0000313" key="7">
    <source>
        <dbReference type="Proteomes" id="UP000013776"/>
    </source>
</evidence>
<evidence type="ECO:0000256" key="3">
    <source>
        <dbReference type="SAM" id="MobiDB-lite"/>
    </source>
</evidence>
<dbReference type="Gene3D" id="1.20.1250.20">
    <property type="entry name" value="MFS general substrate transporter like domains"/>
    <property type="match status" value="2"/>
</dbReference>
<dbReference type="eggNOG" id="KOG2504">
    <property type="taxonomic scope" value="Eukaryota"/>
</dbReference>
<feature type="transmembrane region" description="Helical" evidence="4">
    <location>
        <begin position="224"/>
        <end position="243"/>
    </location>
</feature>
<dbReference type="InterPro" id="IPR050327">
    <property type="entry name" value="Proton-linked_MCT"/>
</dbReference>
<reference evidence="6 7" key="1">
    <citation type="journal article" date="2013" name="MBio">
        <title>Genome sequencing of the plant pathogen Taphrina deformans, the causal agent of peach leaf curl.</title>
        <authorList>
            <person name="Cisse O.H."/>
            <person name="Almeida J.M.G.C.F."/>
            <person name="Fonseca A."/>
            <person name="Kumar A.A."/>
            <person name="Salojaervi J."/>
            <person name="Overmyer K."/>
            <person name="Hauser P.M."/>
            <person name="Pagni M."/>
        </authorList>
    </citation>
    <scope>NUCLEOTIDE SEQUENCE [LARGE SCALE GENOMIC DNA]</scope>
    <source>
        <strain evidence="7">PYCC 5710 / ATCC 11124 / CBS 356.35 / IMI 108563 / JCM 9778 / NBRC 8474</strain>
    </source>
</reference>
<keyword evidence="7" id="KW-1185">Reference proteome</keyword>
<feature type="compositionally biased region" description="Basic and acidic residues" evidence="3">
    <location>
        <begin position="21"/>
        <end position="36"/>
    </location>
</feature>
<feature type="transmembrane region" description="Helical" evidence="4">
    <location>
        <begin position="363"/>
        <end position="385"/>
    </location>
</feature>
<feature type="domain" description="Major facilitator superfamily (MFS) profile" evidence="5">
    <location>
        <begin position="55"/>
        <end position="455"/>
    </location>
</feature>
<feature type="transmembrane region" description="Helical" evidence="4">
    <location>
        <begin position="160"/>
        <end position="180"/>
    </location>
</feature>
<accession>R4X946</accession>
<feature type="transmembrane region" description="Helical" evidence="4">
    <location>
        <begin position="397"/>
        <end position="420"/>
    </location>
</feature>
<dbReference type="Pfam" id="PF07690">
    <property type="entry name" value="MFS_1"/>
    <property type="match status" value="1"/>
</dbReference>
<dbReference type="SUPFAM" id="SSF103473">
    <property type="entry name" value="MFS general substrate transporter"/>
    <property type="match status" value="1"/>
</dbReference>
<dbReference type="GO" id="GO:0022857">
    <property type="term" value="F:transmembrane transporter activity"/>
    <property type="evidence" value="ECO:0007669"/>
    <property type="project" value="InterPro"/>
</dbReference>
<feature type="transmembrane region" description="Helical" evidence="4">
    <location>
        <begin position="302"/>
        <end position="324"/>
    </location>
</feature>
<feature type="transmembrane region" description="Helical" evidence="4">
    <location>
        <begin position="432"/>
        <end position="450"/>
    </location>
</feature>
<name>R4X946_TAPDE</name>
<proteinExistence type="inferred from homology"/>